<gene>
    <name evidence="3" type="ORF">LRX75_19555</name>
</gene>
<evidence type="ECO:0000313" key="3">
    <source>
        <dbReference type="EMBL" id="MCD7111238.1"/>
    </source>
</evidence>
<dbReference type="Proteomes" id="UP001139089">
    <property type="component" value="Unassembled WGS sequence"/>
</dbReference>
<dbReference type="InterPro" id="IPR013196">
    <property type="entry name" value="HTH_11"/>
</dbReference>
<protein>
    <submittedName>
        <fullName evidence="3">YafY family transcriptional regulator</fullName>
    </submittedName>
</protein>
<dbReference type="AlphaFoldDB" id="A0A9X1T8Y6"/>
<accession>A0A9X1T8Y6</accession>
<dbReference type="RefSeq" id="WP_231816387.1">
    <property type="nucleotide sequence ID" value="NZ_JAJOZR010000014.1"/>
</dbReference>
<dbReference type="InterPro" id="IPR036388">
    <property type="entry name" value="WH-like_DNA-bd_sf"/>
</dbReference>
<dbReference type="PANTHER" id="PTHR34580">
    <property type="match status" value="1"/>
</dbReference>
<dbReference type="PROSITE" id="PS52050">
    <property type="entry name" value="WYL"/>
    <property type="match status" value="1"/>
</dbReference>
<dbReference type="Pfam" id="PF13280">
    <property type="entry name" value="WYL"/>
    <property type="match status" value="1"/>
</dbReference>
<dbReference type="SUPFAM" id="SSF46785">
    <property type="entry name" value="Winged helix' DNA-binding domain"/>
    <property type="match status" value="1"/>
</dbReference>
<dbReference type="InterPro" id="IPR026881">
    <property type="entry name" value="WYL_dom"/>
</dbReference>
<comment type="caution">
    <text evidence="3">The sequence shown here is derived from an EMBL/GenBank/DDBJ whole genome shotgun (WGS) entry which is preliminary data.</text>
</comment>
<dbReference type="InterPro" id="IPR051534">
    <property type="entry name" value="CBASS_pafABC_assoc_protein"/>
</dbReference>
<evidence type="ECO:0000313" key="4">
    <source>
        <dbReference type="Proteomes" id="UP001139089"/>
    </source>
</evidence>
<evidence type="ECO:0000259" key="1">
    <source>
        <dbReference type="Pfam" id="PF08279"/>
    </source>
</evidence>
<name>A0A9X1T8Y6_9HYPH</name>
<sequence>MSRSARLLDLLQILRTHRRPVSGAALAEATGVSLRTLYRDIATLQAQGADITGEPGLGYILHPGFLLPPIMLSSEEIEALVLGARWVRAHTDDRLKQSAAHALAKIAAVLPGDLRRELETSALLVPDTRCRQGPERDLGAFRDAIKAGVKLDITYRDERAQETQRRIWPFALGYFEGLRILVAWCELREGFRHFRIDRMIEVTSTRDIYPRRGEVLLAEWRRENGIVHDL</sequence>
<reference evidence="3" key="1">
    <citation type="submission" date="2021-12" db="EMBL/GenBank/DDBJ databases">
        <authorList>
            <person name="Li Y."/>
        </authorList>
    </citation>
    <scope>NUCLEOTIDE SEQUENCE</scope>
    <source>
        <strain evidence="3">DKSPLA3</strain>
    </source>
</reference>
<evidence type="ECO:0000259" key="2">
    <source>
        <dbReference type="Pfam" id="PF13280"/>
    </source>
</evidence>
<organism evidence="3 4">
    <name type="scientific">Rhizobium quercicola</name>
    <dbReference type="NCBI Taxonomy" id="2901226"/>
    <lineage>
        <taxon>Bacteria</taxon>
        <taxon>Pseudomonadati</taxon>
        <taxon>Pseudomonadota</taxon>
        <taxon>Alphaproteobacteria</taxon>
        <taxon>Hyphomicrobiales</taxon>
        <taxon>Rhizobiaceae</taxon>
        <taxon>Rhizobium/Agrobacterium group</taxon>
        <taxon>Rhizobium</taxon>
    </lineage>
</organism>
<feature type="domain" description="Helix-turn-helix type 11" evidence="1">
    <location>
        <begin position="6"/>
        <end position="60"/>
    </location>
</feature>
<dbReference type="Pfam" id="PF08279">
    <property type="entry name" value="HTH_11"/>
    <property type="match status" value="1"/>
</dbReference>
<feature type="domain" description="WYL" evidence="2">
    <location>
        <begin position="138"/>
        <end position="203"/>
    </location>
</feature>
<proteinExistence type="predicted"/>
<keyword evidence="4" id="KW-1185">Reference proteome</keyword>
<dbReference type="PANTHER" id="PTHR34580:SF3">
    <property type="entry name" value="PROTEIN PAFB"/>
    <property type="match status" value="1"/>
</dbReference>
<dbReference type="InterPro" id="IPR036390">
    <property type="entry name" value="WH_DNA-bd_sf"/>
</dbReference>
<dbReference type="EMBL" id="JAJOZR010000014">
    <property type="protein sequence ID" value="MCD7111238.1"/>
    <property type="molecule type" value="Genomic_DNA"/>
</dbReference>
<dbReference type="Gene3D" id="1.10.10.10">
    <property type="entry name" value="Winged helix-like DNA-binding domain superfamily/Winged helix DNA-binding domain"/>
    <property type="match status" value="1"/>
</dbReference>